<dbReference type="Gene3D" id="3.10.450.50">
    <property type="match status" value="1"/>
</dbReference>
<keyword evidence="3" id="KW-1185">Reference proteome</keyword>
<dbReference type="Proteomes" id="UP000644441">
    <property type="component" value="Unassembled WGS sequence"/>
</dbReference>
<dbReference type="InterPro" id="IPR011944">
    <property type="entry name" value="Steroid_delta5-4_isomerase"/>
</dbReference>
<evidence type="ECO:0000313" key="2">
    <source>
        <dbReference type="EMBL" id="MBF5051824.1"/>
    </source>
</evidence>
<dbReference type="InterPro" id="IPR032710">
    <property type="entry name" value="NTF2-like_dom_sf"/>
</dbReference>
<evidence type="ECO:0000313" key="3">
    <source>
        <dbReference type="Proteomes" id="UP000644441"/>
    </source>
</evidence>
<feature type="domain" description="DUF4440" evidence="1">
    <location>
        <begin position="8"/>
        <end position="117"/>
    </location>
</feature>
<organism evidence="2 3">
    <name type="scientific">Alloalcanivorax venustensis ISO4</name>
    <dbReference type="NCBI Taxonomy" id="1177184"/>
    <lineage>
        <taxon>Bacteria</taxon>
        <taxon>Pseudomonadati</taxon>
        <taxon>Pseudomonadota</taxon>
        <taxon>Gammaproteobacteria</taxon>
        <taxon>Oceanospirillales</taxon>
        <taxon>Alcanivoracaceae</taxon>
        <taxon>Alloalcanivorax</taxon>
    </lineage>
</organism>
<accession>A0ABS0ACH6</accession>
<dbReference type="RefSeq" id="WP_194854996.1">
    <property type="nucleotide sequence ID" value="NZ_ARXR01000002.1"/>
</dbReference>
<gene>
    <name evidence="2" type="ORF">ISO4_00426</name>
</gene>
<reference evidence="2 3" key="1">
    <citation type="submission" date="2012-09" db="EMBL/GenBank/DDBJ databases">
        <title>Genome Sequence of alkane-degrading Bacterium Alcanivorax venustensis ISO4.</title>
        <authorList>
            <person name="Lai Q."/>
            <person name="Shao Z."/>
        </authorList>
    </citation>
    <scope>NUCLEOTIDE SEQUENCE [LARGE SCALE GENOMIC DNA]</scope>
    <source>
        <strain evidence="2 3">ISO4</strain>
    </source>
</reference>
<proteinExistence type="predicted"/>
<dbReference type="NCBIfam" id="TIGR02246">
    <property type="entry name" value="SgcJ/EcaC family oxidoreductase"/>
    <property type="match status" value="1"/>
</dbReference>
<name>A0ABS0ACH6_9GAMM</name>
<evidence type="ECO:0000259" key="1">
    <source>
        <dbReference type="Pfam" id="PF14534"/>
    </source>
</evidence>
<dbReference type="EMBL" id="ARXR01000002">
    <property type="protein sequence ID" value="MBF5051824.1"/>
    <property type="molecule type" value="Genomic_DNA"/>
</dbReference>
<dbReference type="InterPro" id="IPR027843">
    <property type="entry name" value="DUF4440"/>
</dbReference>
<protein>
    <recommendedName>
        <fullName evidence="1">DUF4440 domain-containing protein</fullName>
    </recommendedName>
</protein>
<comment type="caution">
    <text evidence="2">The sequence shown here is derived from an EMBL/GenBank/DDBJ whole genome shotgun (WGS) entry which is preliminary data.</text>
</comment>
<dbReference type="Pfam" id="PF14534">
    <property type="entry name" value="DUF4440"/>
    <property type="match status" value="1"/>
</dbReference>
<sequence length="134" mass="14780">MKSDEDEIRELVAKWMKATKEGDSETVLGLMADDAVFIVPGEKPFGKDAFASAAKSQDTASMEIDGESEVLEITVTGDWAFMLSYLTVKVKADGFPERVRAGNTLTVLTKRDGRWLLYRDANLLVPDPQFSDAT</sequence>
<dbReference type="SUPFAM" id="SSF54427">
    <property type="entry name" value="NTF2-like"/>
    <property type="match status" value="1"/>
</dbReference>